<dbReference type="EMBL" id="BDGG01000002">
    <property type="protein sequence ID" value="GAU91476.1"/>
    <property type="molecule type" value="Genomic_DNA"/>
</dbReference>
<comment type="caution">
    <text evidence="7">The sequence shown here is derived from an EMBL/GenBank/DDBJ whole genome shotgun (WGS) entry which is preliminary data.</text>
</comment>
<feature type="transmembrane region" description="Helical" evidence="6">
    <location>
        <begin position="168"/>
        <end position="185"/>
    </location>
</feature>
<feature type="transmembrane region" description="Helical" evidence="6">
    <location>
        <begin position="79"/>
        <end position="101"/>
    </location>
</feature>
<evidence type="ECO:0008006" key="9">
    <source>
        <dbReference type="Google" id="ProtNLM"/>
    </source>
</evidence>
<feature type="transmembrane region" description="Helical" evidence="6">
    <location>
        <begin position="192"/>
        <end position="214"/>
    </location>
</feature>
<evidence type="ECO:0000256" key="2">
    <source>
        <dbReference type="ARBA" id="ARBA00022448"/>
    </source>
</evidence>
<reference evidence="7 8" key="1">
    <citation type="journal article" date="2016" name="Nat. Commun.">
        <title>Extremotolerant tardigrade genome and improved radiotolerance of human cultured cells by tardigrade-unique protein.</title>
        <authorList>
            <person name="Hashimoto T."/>
            <person name="Horikawa D.D."/>
            <person name="Saito Y."/>
            <person name="Kuwahara H."/>
            <person name="Kozuka-Hata H."/>
            <person name="Shin-I T."/>
            <person name="Minakuchi Y."/>
            <person name="Ohishi K."/>
            <person name="Motoyama A."/>
            <person name="Aizu T."/>
            <person name="Enomoto A."/>
            <person name="Kondo K."/>
            <person name="Tanaka S."/>
            <person name="Hara Y."/>
            <person name="Koshikawa S."/>
            <person name="Sagara H."/>
            <person name="Miura T."/>
            <person name="Yokobori S."/>
            <person name="Miyagawa K."/>
            <person name="Suzuki Y."/>
            <person name="Kubo T."/>
            <person name="Oyama M."/>
            <person name="Kohara Y."/>
            <person name="Fujiyama A."/>
            <person name="Arakawa K."/>
            <person name="Katayama T."/>
            <person name="Toyoda A."/>
            <person name="Kunieda T."/>
        </authorList>
    </citation>
    <scope>NUCLEOTIDE SEQUENCE [LARGE SCALE GENOMIC DNA]</scope>
    <source>
        <strain evidence="7 8">YOKOZUNA-1</strain>
    </source>
</reference>
<proteinExistence type="predicted"/>
<feature type="transmembrane region" description="Helical" evidence="6">
    <location>
        <begin position="246"/>
        <end position="265"/>
    </location>
</feature>
<dbReference type="Gene3D" id="1.20.1250.20">
    <property type="entry name" value="MFS general substrate transporter like domains"/>
    <property type="match status" value="1"/>
</dbReference>
<feature type="transmembrane region" description="Helical" evidence="6">
    <location>
        <begin position="15"/>
        <end position="37"/>
    </location>
</feature>
<keyword evidence="3 6" id="KW-0812">Transmembrane</keyword>
<dbReference type="SUPFAM" id="SSF103473">
    <property type="entry name" value="MFS general substrate transporter"/>
    <property type="match status" value="1"/>
</dbReference>
<dbReference type="GO" id="GO:0005335">
    <property type="term" value="F:serotonin:sodium:chloride symporter activity"/>
    <property type="evidence" value="ECO:0007669"/>
    <property type="project" value="TreeGrafter"/>
</dbReference>
<evidence type="ECO:0000256" key="4">
    <source>
        <dbReference type="ARBA" id="ARBA00022989"/>
    </source>
</evidence>
<gene>
    <name evidence="7" type="primary">RvY_03717</name>
    <name evidence="7" type="synonym">RvY_03717.1</name>
    <name evidence="7" type="ORF">RvY_03717-1</name>
</gene>
<evidence type="ECO:0000313" key="7">
    <source>
        <dbReference type="EMBL" id="GAU91476.1"/>
    </source>
</evidence>
<evidence type="ECO:0000256" key="5">
    <source>
        <dbReference type="ARBA" id="ARBA00023136"/>
    </source>
</evidence>
<evidence type="ECO:0000256" key="3">
    <source>
        <dbReference type="ARBA" id="ARBA00022692"/>
    </source>
</evidence>
<dbReference type="GO" id="GO:0030672">
    <property type="term" value="C:synaptic vesicle membrane"/>
    <property type="evidence" value="ECO:0007669"/>
    <property type="project" value="TreeGrafter"/>
</dbReference>
<dbReference type="STRING" id="947166.A0A1D1UP29"/>
<evidence type="ECO:0000313" key="8">
    <source>
        <dbReference type="Proteomes" id="UP000186922"/>
    </source>
</evidence>
<comment type="subcellular location">
    <subcellularLocation>
        <location evidence="1">Membrane</location>
        <topology evidence="1">Multi-pass membrane protein</topology>
    </subcellularLocation>
</comment>
<dbReference type="PANTHER" id="PTHR23506:SF4">
    <property type="entry name" value="PORTABELLA"/>
    <property type="match status" value="1"/>
</dbReference>
<feature type="transmembrane region" description="Helical" evidence="6">
    <location>
        <begin position="49"/>
        <end position="67"/>
    </location>
</feature>
<dbReference type="GO" id="GO:0015842">
    <property type="term" value="P:aminergic neurotransmitter loading into synaptic vesicle"/>
    <property type="evidence" value="ECO:0007669"/>
    <property type="project" value="TreeGrafter"/>
</dbReference>
<dbReference type="PANTHER" id="PTHR23506">
    <property type="entry name" value="GH10249P"/>
    <property type="match status" value="1"/>
</dbReference>
<dbReference type="GO" id="GO:0043195">
    <property type="term" value="C:terminal bouton"/>
    <property type="evidence" value="ECO:0007669"/>
    <property type="project" value="TreeGrafter"/>
</dbReference>
<dbReference type="OrthoDB" id="5086884at2759"/>
<keyword evidence="4 6" id="KW-1133">Transmembrane helix</keyword>
<dbReference type="Pfam" id="PF07690">
    <property type="entry name" value="MFS_1"/>
    <property type="match status" value="1"/>
</dbReference>
<protein>
    <recommendedName>
        <fullName evidence="9">Major facilitator superfamily (MFS) profile domain-containing protein</fullName>
    </recommendedName>
</protein>
<keyword evidence="5 6" id="KW-0472">Membrane</keyword>
<feature type="transmembrane region" description="Helical" evidence="6">
    <location>
        <begin position="220"/>
        <end position="239"/>
    </location>
</feature>
<evidence type="ECO:0000256" key="1">
    <source>
        <dbReference type="ARBA" id="ARBA00004141"/>
    </source>
</evidence>
<name>A0A1D1UP29_RAMVA</name>
<dbReference type="InterPro" id="IPR036259">
    <property type="entry name" value="MFS_trans_sf"/>
</dbReference>
<accession>A0A1D1UP29</accession>
<keyword evidence="2" id="KW-0813">Transport</keyword>
<sequence>MFPAFALGSTYGALLFARCIQGVGSSSLVISGMGLISSRYPEEEERSKNMGIALSGIAAGVLVGYPFGSVLYDLAGKTLPFVLIAIFVALLVGVQFLSVPPQISAVNVQYSSSTKALLQDRYILAVITAVCVSTSAMAILEPCLPIWLLETMQAEQWQLGTAFIPDSVGYFLGSSFFGVLALRVGRWKCSMAAMLVVGMSCICIPFATAIWHLIIPHFGLGLGIGIVDASFMPLLALLVDLRHEAVYGSVFAVAQLAVCLAYSAGKYKDITTLIYLEADHRGTVKAFSKNSVPKKLSRTTSFSSK</sequence>
<organism evidence="7 8">
    <name type="scientific">Ramazzottius varieornatus</name>
    <name type="common">Water bear</name>
    <name type="synonym">Tardigrade</name>
    <dbReference type="NCBI Taxonomy" id="947166"/>
    <lineage>
        <taxon>Eukaryota</taxon>
        <taxon>Metazoa</taxon>
        <taxon>Ecdysozoa</taxon>
        <taxon>Tardigrada</taxon>
        <taxon>Eutardigrada</taxon>
        <taxon>Parachela</taxon>
        <taxon>Hypsibioidea</taxon>
        <taxon>Ramazzottiidae</taxon>
        <taxon>Ramazzottius</taxon>
    </lineage>
</organism>
<keyword evidence="8" id="KW-1185">Reference proteome</keyword>
<feature type="transmembrane region" description="Helical" evidence="6">
    <location>
        <begin position="122"/>
        <end position="148"/>
    </location>
</feature>
<dbReference type="InterPro" id="IPR050930">
    <property type="entry name" value="MFS_Vesicular_Transporter"/>
</dbReference>
<dbReference type="Proteomes" id="UP000186922">
    <property type="component" value="Unassembled WGS sequence"/>
</dbReference>
<dbReference type="AlphaFoldDB" id="A0A1D1UP29"/>
<dbReference type="InterPro" id="IPR011701">
    <property type="entry name" value="MFS"/>
</dbReference>
<evidence type="ECO:0000256" key="6">
    <source>
        <dbReference type="SAM" id="Phobius"/>
    </source>
</evidence>